<feature type="region of interest" description="Disordered" evidence="4">
    <location>
        <begin position="84"/>
        <end position="106"/>
    </location>
</feature>
<dbReference type="InterPro" id="IPR035979">
    <property type="entry name" value="RBD_domain_sf"/>
</dbReference>
<sequence length="575" mass="63101">MDGYASQSPVDGPPGVDRLNQHRQYDNRVPSMQGPYMEKKGPNNAGMSVNSRSFASRKLTGQNLRLVCQPSNCPEMRQQYRNMPPQRQNAMSPTTPSTGSPYGPSSAPIAWTSSSYYRGRNTRYPTAPPTLYRSYSQYSNYPKTSMPASSPNTSSSQSSNQSQSGEQLSKTNLYIRGLSKHTTDKDLLAMCESYGKITSTKAIIDSQLSTCKGYGFVDFETPQAAEYAVQELQASGFQAQMAKVIRKREPRIREPFPTRDHGMQKQRGTTMFGSEAESSHMRKMTSFGGQQEQDPTNLYIANLPPYFTEEHLENLFKEYGTVISTRILRKLDGQSRGVGFARMESKEKCEQIIQNFNSKILAGGNEPLLVKFADGGSKKKAQYQQNRSWTERADANNYSFVAGIPVGYDQSSIAQNGLYLPYSVGAAPPGGAAAAGGGGAVATAMIPAGMMPRYSMSTTPVTTYQVQSTNPGWMHHPQYIMPPIAHMIPNTVHPGSHSLDPTSVMPTLTTQMGQLQLSSTSYVSGPHATYTQIPYQPQGGTVVQTVPVEDHNAPPVGNDESQHHFQTYQTAPPPK</sequence>
<dbReference type="GO" id="GO:0003723">
    <property type="term" value="F:RNA binding"/>
    <property type="evidence" value="ECO:0007669"/>
    <property type="project" value="UniProtKB-UniRule"/>
</dbReference>
<dbReference type="RefSeq" id="XP_029652474.1">
    <property type="nucleotide sequence ID" value="XM_029796614.2"/>
</dbReference>
<feature type="compositionally biased region" description="Low complexity" evidence="4">
    <location>
        <begin position="92"/>
        <end position="106"/>
    </location>
</feature>
<evidence type="ECO:0000259" key="5">
    <source>
        <dbReference type="PROSITE" id="PS50102"/>
    </source>
</evidence>
<dbReference type="InterPro" id="IPR012677">
    <property type="entry name" value="Nucleotide-bd_a/b_plait_sf"/>
</dbReference>
<feature type="compositionally biased region" description="Polar residues" evidence="4">
    <location>
        <begin position="45"/>
        <end position="63"/>
    </location>
</feature>
<dbReference type="CDD" id="cd12244">
    <property type="entry name" value="RRM2_MSSP"/>
    <property type="match status" value="1"/>
</dbReference>
<dbReference type="CDD" id="cd12243">
    <property type="entry name" value="RRM1_MSSP"/>
    <property type="match status" value="1"/>
</dbReference>
<evidence type="ECO:0000313" key="7">
    <source>
        <dbReference type="RefSeq" id="XP_029652474.1"/>
    </source>
</evidence>
<dbReference type="SUPFAM" id="SSF54928">
    <property type="entry name" value="RNA-binding domain, RBD"/>
    <property type="match status" value="2"/>
</dbReference>
<evidence type="ECO:0000313" key="6">
    <source>
        <dbReference type="Proteomes" id="UP000515154"/>
    </source>
</evidence>
<organism evidence="6 8">
    <name type="scientific">Octopus sinensis</name>
    <name type="common">East Asian common octopus</name>
    <dbReference type="NCBI Taxonomy" id="2607531"/>
    <lineage>
        <taxon>Eukaryota</taxon>
        <taxon>Metazoa</taxon>
        <taxon>Spiralia</taxon>
        <taxon>Lophotrochozoa</taxon>
        <taxon>Mollusca</taxon>
        <taxon>Cephalopoda</taxon>
        <taxon>Coleoidea</taxon>
        <taxon>Octopodiformes</taxon>
        <taxon>Octopoda</taxon>
        <taxon>Incirrata</taxon>
        <taxon>Octopodidae</taxon>
        <taxon>Octopus</taxon>
    </lineage>
</organism>
<dbReference type="Pfam" id="PF00076">
    <property type="entry name" value="RRM_1"/>
    <property type="match status" value="2"/>
</dbReference>
<feature type="region of interest" description="Disordered" evidence="4">
    <location>
        <begin position="142"/>
        <end position="168"/>
    </location>
</feature>
<name>A0A6P7TRF1_9MOLL</name>
<dbReference type="KEGG" id="osn:115225699"/>
<feature type="region of interest" description="Disordered" evidence="4">
    <location>
        <begin position="1"/>
        <end position="63"/>
    </location>
</feature>
<dbReference type="PROSITE" id="PS50102">
    <property type="entry name" value="RRM"/>
    <property type="match status" value="2"/>
</dbReference>
<dbReference type="AlphaFoldDB" id="A0A6P7TRF1"/>
<feature type="domain" description="RRM" evidence="5">
    <location>
        <begin position="296"/>
        <end position="375"/>
    </location>
</feature>
<evidence type="ECO:0000256" key="3">
    <source>
        <dbReference type="PROSITE-ProRule" id="PRU00176"/>
    </source>
</evidence>
<dbReference type="Proteomes" id="UP000515154">
    <property type="component" value="Linkage group LG28"/>
</dbReference>
<dbReference type="RefSeq" id="XP_036370516.1">
    <property type="nucleotide sequence ID" value="XM_036514623.1"/>
</dbReference>
<keyword evidence="1" id="KW-0677">Repeat</keyword>
<evidence type="ECO:0000256" key="2">
    <source>
        <dbReference type="ARBA" id="ARBA00022884"/>
    </source>
</evidence>
<evidence type="ECO:0000256" key="4">
    <source>
        <dbReference type="SAM" id="MobiDB-lite"/>
    </source>
</evidence>
<evidence type="ECO:0000313" key="9">
    <source>
        <dbReference type="RefSeq" id="XP_036370516.1"/>
    </source>
</evidence>
<proteinExistence type="predicted"/>
<accession>A0A6P7TRF1</accession>
<feature type="compositionally biased region" description="Polar residues" evidence="4">
    <location>
        <begin position="564"/>
        <end position="575"/>
    </location>
</feature>
<protein>
    <submittedName>
        <fullName evidence="7 8">RNA-binding motif, single-stranded-interacting protein 2 isoform X1</fullName>
    </submittedName>
</protein>
<feature type="compositionally biased region" description="Low complexity" evidence="4">
    <location>
        <begin position="144"/>
        <end position="164"/>
    </location>
</feature>
<dbReference type="RefSeq" id="XP_036370515.1">
    <property type="nucleotide sequence ID" value="XM_036514622.1"/>
</dbReference>
<evidence type="ECO:0000313" key="8">
    <source>
        <dbReference type="RefSeq" id="XP_036370515.1"/>
    </source>
</evidence>
<feature type="domain" description="RRM" evidence="5">
    <location>
        <begin position="171"/>
        <end position="249"/>
    </location>
</feature>
<gene>
    <name evidence="7 8 9" type="primary">LOC115225699</name>
</gene>
<dbReference type="Gene3D" id="3.30.70.330">
    <property type="match status" value="2"/>
</dbReference>
<keyword evidence="6" id="KW-1185">Reference proteome</keyword>
<dbReference type="FunFam" id="3.30.70.330:FF:000169">
    <property type="entry name" value="protein alan shepard isoform X4"/>
    <property type="match status" value="1"/>
</dbReference>
<dbReference type="SMART" id="SM00360">
    <property type="entry name" value="RRM"/>
    <property type="match status" value="2"/>
</dbReference>
<dbReference type="InterPro" id="IPR000504">
    <property type="entry name" value="RRM_dom"/>
</dbReference>
<keyword evidence="2 3" id="KW-0694">RNA-binding</keyword>
<feature type="region of interest" description="Disordered" evidence="4">
    <location>
        <begin position="548"/>
        <end position="575"/>
    </location>
</feature>
<reference evidence="7 8" key="1">
    <citation type="submission" date="2025-08" db="UniProtKB">
        <authorList>
            <consortium name="RefSeq"/>
        </authorList>
    </citation>
    <scope>IDENTIFICATION</scope>
</reference>
<dbReference type="PANTHER" id="PTHR24012">
    <property type="entry name" value="RNA BINDING PROTEIN"/>
    <property type="match status" value="1"/>
</dbReference>
<evidence type="ECO:0000256" key="1">
    <source>
        <dbReference type="ARBA" id="ARBA00022737"/>
    </source>
</evidence>